<dbReference type="Pfam" id="PF13668">
    <property type="entry name" value="Ferritin_2"/>
    <property type="match status" value="1"/>
</dbReference>
<proteinExistence type="predicted"/>
<reference evidence="1 2" key="1">
    <citation type="submission" date="2021-11" db="EMBL/GenBank/DDBJ databases">
        <title>Black yeast isolated from Biological Soil Crust.</title>
        <authorList>
            <person name="Kurbessoian T."/>
        </authorList>
    </citation>
    <scope>NUCLEOTIDE SEQUENCE [LARGE SCALE GENOMIC DNA]</scope>
    <source>
        <strain evidence="1 2">CCFEE 5522</strain>
    </source>
</reference>
<name>A0AAV9JR97_9PEZI</name>
<evidence type="ECO:0008006" key="3">
    <source>
        <dbReference type="Google" id="ProtNLM"/>
    </source>
</evidence>
<sequence>MSSLRTVQYLELSLEVDDELASAAGGDKDHAFRIGRRFVTPVNFIKMYARTVLSSALLSGLAAAAPAPQNGASGYGSSSASAATTAATGSSPAVAANQSGDVAGYTDADATFKDYTPTPVTAVPTSFGQDSIVSAIVSPAPSTGLYAPDTLVSSMPTGETSHGPYSGVPTTTGAVMNTPVVYPQGTIPALPPNPTATYYNTNGALQHAEPIPYTPYGGLGTNGTLPRYMVESDFDYESITLGLYQEWIELDLFNNGLATFSEEDFLAAGLNAEDMALISFMAQQEEGHATLLSNMLGPTAPPQCTYNYPFTNVREFVDFNQILTRWGESGVWGFLNHLDSREVGQLLAQSIATEARQEMIFRQMAGLTPMAVWFETGIPQSWAWTFLAPYISSCPANTTRLAWQNFPALHVKNQANINRVSPNDTGYWERTDNRTSSPATIPAESESCINLNKTGYGCGPAIAHNRSEPLTFAGKQVLLEWDAPGQAVGPNNSYTTAVGGVAGAPAFVAWANQLNLTYTALTVTGPNQGYTFQPNGTVYVGGPAIVNDTTFIALTDTDIFLTPFNLSMINPHVIALGVYQAG</sequence>
<dbReference type="InterPro" id="IPR039254">
    <property type="entry name" value="Rds1"/>
</dbReference>
<evidence type="ECO:0000313" key="2">
    <source>
        <dbReference type="Proteomes" id="UP001324427"/>
    </source>
</evidence>
<comment type="caution">
    <text evidence="1">The sequence shown here is derived from an EMBL/GenBank/DDBJ whole genome shotgun (WGS) entry which is preliminary data.</text>
</comment>
<dbReference type="PANTHER" id="PTHR38705">
    <property type="entry name" value="PROTEIN RDS1"/>
    <property type="match status" value="1"/>
</dbReference>
<organism evidence="1 2">
    <name type="scientific">Oleoguttula mirabilis</name>
    <dbReference type="NCBI Taxonomy" id="1507867"/>
    <lineage>
        <taxon>Eukaryota</taxon>
        <taxon>Fungi</taxon>
        <taxon>Dikarya</taxon>
        <taxon>Ascomycota</taxon>
        <taxon>Pezizomycotina</taxon>
        <taxon>Dothideomycetes</taxon>
        <taxon>Dothideomycetidae</taxon>
        <taxon>Mycosphaerellales</taxon>
        <taxon>Teratosphaeriaceae</taxon>
        <taxon>Oleoguttula</taxon>
    </lineage>
</organism>
<accession>A0AAV9JR97</accession>
<gene>
    <name evidence="1" type="ORF">LTR36_000475</name>
</gene>
<evidence type="ECO:0000313" key="1">
    <source>
        <dbReference type="EMBL" id="KAK4547519.1"/>
    </source>
</evidence>
<dbReference type="PANTHER" id="PTHR38705:SF1">
    <property type="entry name" value="PROTEIN RDS1"/>
    <property type="match status" value="1"/>
</dbReference>
<dbReference type="EMBL" id="JAVFHQ010000010">
    <property type="protein sequence ID" value="KAK4547519.1"/>
    <property type="molecule type" value="Genomic_DNA"/>
</dbReference>
<keyword evidence="2" id="KW-1185">Reference proteome</keyword>
<protein>
    <recommendedName>
        <fullName evidence="3">Stress response protein Rds1</fullName>
    </recommendedName>
</protein>
<dbReference type="AlphaFoldDB" id="A0AAV9JR97"/>
<dbReference type="Proteomes" id="UP001324427">
    <property type="component" value="Unassembled WGS sequence"/>
</dbReference>